<dbReference type="PRINTS" id="PR00148">
    <property type="entry name" value="ENOLASE"/>
</dbReference>
<feature type="binding site" evidence="11">
    <location>
        <position position="373"/>
    </location>
    <ligand>
        <name>(2R)-2-phosphoglycerate</name>
        <dbReference type="ChEBI" id="CHEBI:58289"/>
    </ligand>
</feature>
<reference evidence="17 18" key="1">
    <citation type="submission" date="2018-03" db="EMBL/GenBank/DDBJ databases">
        <title>Genomic Encyclopedia of Archaeal and Bacterial Type Strains, Phase II (KMG-II): from individual species to whole genera.</title>
        <authorList>
            <person name="Goeker M."/>
        </authorList>
    </citation>
    <scope>NUCLEOTIDE SEQUENCE [LARGE SCALE GENOMIC DNA]</scope>
    <source>
        <strain evidence="17 18">DSM 44720</strain>
    </source>
</reference>
<dbReference type="InterPro" id="IPR036849">
    <property type="entry name" value="Enolase-like_C_sf"/>
</dbReference>
<feature type="binding site" evidence="13">
    <location>
        <begin position="370"/>
        <end position="373"/>
    </location>
    <ligand>
        <name>substrate</name>
    </ligand>
</feature>
<dbReference type="PANTHER" id="PTHR11902">
    <property type="entry name" value="ENOLASE"/>
    <property type="match status" value="1"/>
</dbReference>
<comment type="cofactor">
    <cofactor evidence="11">
        <name>Mg(2+)</name>
        <dbReference type="ChEBI" id="CHEBI:18420"/>
    </cofactor>
    <text evidence="11">Binds a second Mg(2+) ion via substrate during catalysis.</text>
</comment>
<feature type="binding site" evidence="11">
    <location>
        <position position="343"/>
    </location>
    <ligand>
        <name>(2R)-2-phosphoglycerate</name>
        <dbReference type="ChEBI" id="CHEBI:58289"/>
    </ligand>
</feature>
<comment type="catalytic activity">
    <reaction evidence="11">
        <text>(2R)-2-phosphoglycerate = phosphoenolpyruvate + H2O</text>
        <dbReference type="Rhea" id="RHEA:10164"/>
        <dbReference type="ChEBI" id="CHEBI:15377"/>
        <dbReference type="ChEBI" id="CHEBI:58289"/>
        <dbReference type="ChEBI" id="CHEBI:58702"/>
        <dbReference type="EC" id="4.2.1.11"/>
    </reaction>
</comment>
<dbReference type="PROSITE" id="PS00164">
    <property type="entry name" value="ENOLASE"/>
    <property type="match status" value="1"/>
</dbReference>
<evidence type="ECO:0000259" key="16">
    <source>
        <dbReference type="SMART" id="SM01193"/>
    </source>
</evidence>
<comment type="pathway">
    <text evidence="1 11">Carbohydrate degradation; glycolysis; pyruvate from D-glyceraldehyde 3-phosphate: step 4/5.</text>
</comment>
<keyword evidence="5 11" id="KW-0963">Cytoplasm</keyword>
<feature type="binding site" evidence="13">
    <location>
        <position position="394"/>
    </location>
    <ligand>
        <name>substrate</name>
    </ligand>
</feature>
<dbReference type="SFLD" id="SFLDF00002">
    <property type="entry name" value="enolase"/>
    <property type="match status" value="1"/>
</dbReference>
<dbReference type="SFLD" id="SFLDG00178">
    <property type="entry name" value="enolase"/>
    <property type="match status" value="1"/>
</dbReference>
<evidence type="ECO:0000256" key="8">
    <source>
        <dbReference type="ARBA" id="ARBA00022842"/>
    </source>
</evidence>
<name>A0A2T0TLZ1_9PSEU</name>
<evidence type="ECO:0000256" key="12">
    <source>
        <dbReference type="PIRSR" id="PIRSR001400-1"/>
    </source>
</evidence>
<feature type="binding site" evidence="13">
    <location>
        <position position="172"/>
    </location>
    <ligand>
        <name>substrate</name>
    </ligand>
</feature>
<accession>A0A2T0TLZ1</accession>
<dbReference type="Gene3D" id="3.30.390.10">
    <property type="entry name" value="Enolase-like, N-terminal domain"/>
    <property type="match status" value="1"/>
</dbReference>
<keyword evidence="6 11" id="KW-0964">Secreted</keyword>
<feature type="binding site" evidence="11 14">
    <location>
        <position position="318"/>
    </location>
    <ligand>
        <name>Mg(2+)</name>
        <dbReference type="ChEBI" id="CHEBI:18420"/>
    </ligand>
</feature>
<dbReference type="GO" id="GO:0005576">
    <property type="term" value="C:extracellular region"/>
    <property type="evidence" value="ECO:0007669"/>
    <property type="project" value="UniProtKB-SubCell"/>
</dbReference>
<dbReference type="PIRSF" id="PIRSF001400">
    <property type="entry name" value="Enolase"/>
    <property type="match status" value="1"/>
</dbReference>
<feature type="binding site" evidence="11 14">
    <location>
        <position position="291"/>
    </location>
    <ligand>
        <name>Mg(2+)</name>
        <dbReference type="ChEBI" id="CHEBI:18420"/>
    </ligand>
</feature>
<dbReference type="GO" id="GO:0009986">
    <property type="term" value="C:cell surface"/>
    <property type="evidence" value="ECO:0007669"/>
    <property type="project" value="UniProtKB-SubCell"/>
</dbReference>
<evidence type="ECO:0000256" key="4">
    <source>
        <dbReference type="ARBA" id="ARBA00017068"/>
    </source>
</evidence>
<evidence type="ECO:0000256" key="6">
    <source>
        <dbReference type="ARBA" id="ARBA00022525"/>
    </source>
</evidence>
<dbReference type="FunFam" id="3.20.20.120:FF:000001">
    <property type="entry name" value="Enolase"/>
    <property type="match status" value="1"/>
</dbReference>
<dbReference type="AlphaFoldDB" id="A0A2T0TLZ1"/>
<dbReference type="GO" id="GO:0004634">
    <property type="term" value="F:phosphopyruvate hydratase activity"/>
    <property type="evidence" value="ECO:0007669"/>
    <property type="project" value="UniProtKB-UniRule"/>
</dbReference>
<dbReference type="HAMAP" id="MF_00318">
    <property type="entry name" value="Enolase"/>
    <property type="match status" value="1"/>
</dbReference>
<comment type="caution">
    <text evidence="17">The sequence shown here is derived from an EMBL/GenBank/DDBJ whole genome shotgun (WGS) entry which is preliminary data.</text>
</comment>
<feature type="binding site" evidence="11 14">
    <location>
        <position position="250"/>
    </location>
    <ligand>
        <name>Mg(2+)</name>
        <dbReference type="ChEBI" id="CHEBI:18420"/>
    </ligand>
</feature>
<feature type="active site" description="Proton acceptor" evidence="11 12">
    <location>
        <position position="343"/>
    </location>
</feature>
<dbReference type="SFLD" id="SFLDS00001">
    <property type="entry name" value="Enolase"/>
    <property type="match status" value="1"/>
</dbReference>
<dbReference type="UniPathway" id="UPA00109">
    <property type="reaction ID" value="UER00187"/>
</dbReference>
<dbReference type="InterPro" id="IPR020811">
    <property type="entry name" value="Enolase_N"/>
</dbReference>
<evidence type="ECO:0000256" key="1">
    <source>
        <dbReference type="ARBA" id="ARBA00005031"/>
    </source>
</evidence>
<organism evidence="17 18">
    <name type="scientific">Umezawaea tangerina</name>
    <dbReference type="NCBI Taxonomy" id="84725"/>
    <lineage>
        <taxon>Bacteria</taxon>
        <taxon>Bacillati</taxon>
        <taxon>Actinomycetota</taxon>
        <taxon>Actinomycetes</taxon>
        <taxon>Pseudonocardiales</taxon>
        <taxon>Pseudonocardiaceae</taxon>
        <taxon>Umezawaea</taxon>
    </lineage>
</organism>
<dbReference type="GO" id="GO:0000287">
    <property type="term" value="F:magnesium ion binding"/>
    <property type="evidence" value="ECO:0007669"/>
    <property type="project" value="UniProtKB-UniRule"/>
</dbReference>
<evidence type="ECO:0000313" key="18">
    <source>
        <dbReference type="Proteomes" id="UP000239494"/>
    </source>
</evidence>
<keyword evidence="8 11" id="KW-0460">Magnesium</keyword>
<feature type="binding site" evidence="11">
    <location>
        <position position="372"/>
    </location>
    <ligand>
        <name>(2R)-2-phosphoglycerate</name>
        <dbReference type="ChEBI" id="CHEBI:58289"/>
    </ligand>
</feature>
<feature type="binding site" evidence="13">
    <location>
        <position position="163"/>
    </location>
    <ligand>
        <name>substrate</name>
    </ligand>
</feature>
<dbReference type="GO" id="GO:0006096">
    <property type="term" value="P:glycolytic process"/>
    <property type="evidence" value="ECO:0007669"/>
    <property type="project" value="UniProtKB-UniRule"/>
</dbReference>
<evidence type="ECO:0000256" key="13">
    <source>
        <dbReference type="PIRSR" id="PIRSR001400-2"/>
    </source>
</evidence>
<dbReference type="Proteomes" id="UP000239494">
    <property type="component" value="Unassembled WGS sequence"/>
</dbReference>
<keyword evidence="18" id="KW-1185">Reference proteome</keyword>
<comment type="cofactor">
    <cofactor evidence="14">
        <name>Mg(2+)</name>
        <dbReference type="ChEBI" id="CHEBI:18420"/>
    </cofactor>
    <text evidence="14">Mg(2+) is required for catalysis and for stabilizing the dimer.</text>
</comment>
<dbReference type="NCBIfam" id="TIGR01060">
    <property type="entry name" value="eno"/>
    <property type="match status" value="1"/>
</dbReference>
<dbReference type="SUPFAM" id="SSF51604">
    <property type="entry name" value="Enolase C-terminal domain-like"/>
    <property type="match status" value="1"/>
</dbReference>
<feature type="binding site" evidence="11">
    <location>
        <position position="171"/>
    </location>
    <ligand>
        <name>(2R)-2-phosphoglycerate</name>
        <dbReference type="ChEBI" id="CHEBI:58289"/>
    </ligand>
</feature>
<feature type="binding site" evidence="13">
    <location>
        <position position="318"/>
    </location>
    <ligand>
        <name>substrate</name>
    </ligand>
</feature>
<proteinExistence type="inferred from homology"/>
<keyword evidence="9 11" id="KW-0324">Glycolysis</keyword>
<dbReference type="InterPro" id="IPR029017">
    <property type="entry name" value="Enolase-like_N"/>
</dbReference>
<evidence type="ECO:0000256" key="11">
    <source>
        <dbReference type="HAMAP-Rule" id="MF_00318"/>
    </source>
</evidence>
<keyword evidence="10 11" id="KW-0456">Lyase</keyword>
<dbReference type="FunFam" id="3.30.390.10:FF:000001">
    <property type="entry name" value="Enolase"/>
    <property type="match status" value="1"/>
</dbReference>
<evidence type="ECO:0000256" key="10">
    <source>
        <dbReference type="ARBA" id="ARBA00023239"/>
    </source>
</evidence>
<dbReference type="Pfam" id="PF00113">
    <property type="entry name" value="Enolase_C"/>
    <property type="match status" value="1"/>
</dbReference>
<sequence length="436" mass="46579">MQLNRGAQVAVIEQVGAREILDSRGNPTVEVEVALDDGTLERAAVPSGASTGEHEAVELRDGDSKRYNGKGVLRAVTAVLDEIGPELVGIEAVEQRVVDQKLVDLDGTPDKSRLGANAILGVSLAVAKAAATSSGLELFRYIGGPNAHVLPVPMLNILNGGSHADTDVDIQEFMIAPIGAESFREALRWGVEVYHSLKSVLKGKGLATGLGDEGGFAPNLSSNRDALDLILVAIEKAGFAPGRDIALALDVAATEFYSDGAYKFEKSKRSAEQMTGYYTELVNAYPMVSIEDPLSEDDWDGWVQMTAELGERVQIVGDDLFVTNPERLEEGISRRAANALLVKVNQIGTLSETLDAVELAKSYGYKSMMSHRSGETEDTTIADLAVATGVGQIKTGAPARGERTAKYNQLLRIEETLGDAARYAGDLAFPRYTPEA</sequence>
<dbReference type="GO" id="GO:0000015">
    <property type="term" value="C:phosphopyruvate hydratase complex"/>
    <property type="evidence" value="ECO:0007669"/>
    <property type="project" value="InterPro"/>
</dbReference>
<protein>
    <recommendedName>
        <fullName evidence="4 11">Enolase</fullName>
        <ecNumber evidence="3 11">4.2.1.11</ecNumber>
    </recommendedName>
    <alternativeName>
        <fullName evidence="11">2-phospho-D-glycerate hydro-lyase</fullName>
    </alternativeName>
    <alternativeName>
        <fullName evidence="11">2-phosphoglycerate dehydratase</fullName>
    </alternativeName>
</protein>
<evidence type="ECO:0000256" key="3">
    <source>
        <dbReference type="ARBA" id="ARBA00012058"/>
    </source>
</evidence>
<evidence type="ECO:0000256" key="5">
    <source>
        <dbReference type="ARBA" id="ARBA00022490"/>
    </source>
</evidence>
<dbReference type="EC" id="4.2.1.11" evidence="3 11"/>
<evidence type="ECO:0000256" key="7">
    <source>
        <dbReference type="ARBA" id="ARBA00022723"/>
    </source>
</evidence>
<evidence type="ECO:0000259" key="15">
    <source>
        <dbReference type="SMART" id="SM01192"/>
    </source>
</evidence>
<evidence type="ECO:0000256" key="2">
    <source>
        <dbReference type="ARBA" id="ARBA00009604"/>
    </source>
</evidence>
<dbReference type="PANTHER" id="PTHR11902:SF1">
    <property type="entry name" value="ENOLASE"/>
    <property type="match status" value="1"/>
</dbReference>
<dbReference type="SUPFAM" id="SSF54826">
    <property type="entry name" value="Enolase N-terminal domain-like"/>
    <property type="match status" value="1"/>
</dbReference>
<evidence type="ECO:0000256" key="9">
    <source>
        <dbReference type="ARBA" id="ARBA00023152"/>
    </source>
</evidence>
<dbReference type="InterPro" id="IPR000941">
    <property type="entry name" value="Enolase"/>
</dbReference>
<evidence type="ECO:0000256" key="14">
    <source>
        <dbReference type="PIRSR" id="PIRSR001400-3"/>
    </source>
</evidence>
<dbReference type="InterPro" id="IPR020809">
    <property type="entry name" value="Enolase_CS"/>
</dbReference>
<comment type="function">
    <text evidence="11">Catalyzes the reversible conversion of 2-phosphoglycerate (2-PG) into phosphoenolpyruvate (PEP). It is essential for the degradation of carbohydrates via glycolysis.</text>
</comment>
<feature type="binding site" evidence="13">
    <location>
        <position position="291"/>
    </location>
    <ligand>
        <name>substrate</name>
    </ligand>
</feature>
<dbReference type="Pfam" id="PF03952">
    <property type="entry name" value="Enolase_N"/>
    <property type="match status" value="1"/>
</dbReference>
<gene>
    <name evidence="11" type="primary">eno</name>
    <name evidence="17" type="ORF">CLV43_101944</name>
</gene>
<feature type="active site" description="Proton donor" evidence="11 12">
    <location>
        <position position="213"/>
    </location>
</feature>
<dbReference type="EMBL" id="PVTF01000001">
    <property type="protein sequence ID" value="PRY46665.1"/>
    <property type="molecule type" value="Genomic_DNA"/>
</dbReference>
<evidence type="ECO:0000313" key="17">
    <source>
        <dbReference type="EMBL" id="PRY46665.1"/>
    </source>
</evidence>
<comment type="subcellular location">
    <subcellularLocation>
        <location evidence="11">Cytoplasm</location>
    </subcellularLocation>
    <subcellularLocation>
        <location evidence="11">Secreted</location>
    </subcellularLocation>
    <subcellularLocation>
        <location evidence="11">Cell surface</location>
    </subcellularLocation>
    <text evidence="11">Fractions of enolase are present in both the cytoplasm and on the cell surface.</text>
</comment>
<dbReference type="Gene3D" id="3.20.20.120">
    <property type="entry name" value="Enolase-like C-terminal domain"/>
    <property type="match status" value="1"/>
</dbReference>
<feature type="domain" description="Enolase C-terminal TIM barrel" evidence="15">
    <location>
        <begin position="147"/>
        <end position="431"/>
    </location>
</feature>
<feature type="domain" description="Enolase N-terminal" evidence="16">
    <location>
        <begin position="12"/>
        <end position="142"/>
    </location>
</feature>
<feature type="binding site" evidence="11">
    <location>
        <position position="394"/>
    </location>
    <ligand>
        <name>(2R)-2-phosphoglycerate</name>
        <dbReference type="ChEBI" id="CHEBI:58289"/>
    </ligand>
</feature>
<dbReference type="SMART" id="SM01193">
    <property type="entry name" value="Enolase_N"/>
    <property type="match status" value="1"/>
</dbReference>
<dbReference type="CDD" id="cd03313">
    <property type="entry name" value="enolase"/>
    <property type="match status" value="1"/>
</dbReference>
<keyword evidence="7 11" id="KW-0479">Metal-binding</keyword>
<comment type="similarity">
    <text evidence="2 11">Belongs to the enolase family.</text>
</comment>
<dbReference type="InterPro" id="IPR020810">
    <property type="entry name" value="Enolase_C"/>
</dbReference>
<dbReference type="SMART" id="SM01192">
    <property type="entry name" value="Enolase_C"/>
    <property type="match status" value="1"/>
</dbReference>